<sequence length="133" mass="13943">MLTNALSLVSEASLLVRSFLFADLAGSHAGVALSGAIDPVAVGVSSCLLMPEVRKLLANGAVCNCLVVREGLLCSADAGLDVVRVLLLLSYSMLMLSFWCNVMDDSQNAPCPFLCPHVFGVGWAFLNINLNGG</sequence>
<dbReference type="AlphaFoldDB" id="A0AAD3S399"/>
<dbReference type="EMBL" id="BSYO01000004">
    <property type="protein sequence ID" value="GMH03422.1"/>
    <property type="molecule type" value="Genomic_DNA"/>
</dbReference>
<organism evidence="1 2">
    <name type="scientific">Nepenthes gracilis</name>
    <name type="common">Slender pitcher plant</name>
    <dbReference type="NCBI Taxonomy" id="150966"/>
    <lineage>
        <taxon>Eukaryota</taxon>
        <taxon>Viridiplantae</taxon>
        <taxon>Streptophyta</taxon>
        <taxon>Embryophyta</taxon>
        <taxon>Tracheophyta</taxon>
        <taxon>Spermatophyta</taxon>
        <taxon>Magnoliopsida</taxon>
        <taxon>eudicotyledons</taxon>
        <taxon>Gunneridae</taxon>
        <taxon>Pentapetalae</taxon>
        <taxon>Caryophyllales</taxon>
        <taxon>Nepenthaceae</taxon>
        <taxon>Nepenthes</taxon>
    </lineage>
</organism>
<accession>A0AAD3S399</accession>
<protein>
    <submittedName>
        <fullName evidence="1">Uncharacterized protein</fullName>
    </submittedName>
</protein>
<proteinExistence type="predicted"/>
<evidence type="ECO:0000313" key="2">
    <source>
        <dbReference type="Proteomes" id="UP001279734"/>
    </source>
</evidence>
<name>A0AAD3S399_NEPGR</name>
<gene>
    <name evidence="1" type="ORF">Nepgr_005261</name>
</gene>
<keyword evidence="2" id="KW-1185">Reference proteome</keyword>
<comment type="caution">
    <text evidence="1">The sequence shown here is derived from an EMBL/GenBank/DDBJ whole genome shotgun (WGS) entry which is preliminary data.</text>
</comment>
<reference evidence="1" key="1">
    <citation type="submission" date="2023-05" db="EMBL/GenBank/DDBJ databases">
        <title>Nepenthes gracilis genome sequencing.</title>
        <authorList>
            <person name="Fukushima K."/>
        </authorList>
    </citation>
    <scope>NUCLEOTIDE SEQUENCE</scope>
    <source>
        <strain evidence="1">SING2019-196</strain>
    </source>
</reference>
<evidence type="ECO:0000313" key="1">
    <source>
        <dbReference type="EMBL" id="GMH03422.1"/>
    </source>
</evidence>
<dbReference type="Proteomes" id="UP001279734">
    <property type="component" value="Unassembled WGS sequence"/>
</dbReference>